<dbReference type="InterPro" id="IPR044641">
    <property type="entry name" value="Lsm7/SmG-like"/>
</dbReference>
<evidence type="ECO:0000313" key="5">
    <source>
        <dbReference type="Ensembl" id="ENSSSCP00070020374.1"/>
    </source>
</evidence>
<feature type="domain" description="Sm" evidence="4">
    <location>
        <begin position="24"/>
        <end position="64"/>
    </location>
</feature>
<evidence type="ECO:0000313" key="6">
    <source>
        <dbReference type="Proteomes" id="UP000314985"/>
    </source>
</evidence>
<reference evidence="5" key="2">
    <citation type="submission" date="2025-08" db="UniProtKB">
        <authorList>
            <consortium name="Ensembl"/>
        </authorList>
    </citation>
    <scope>IDENTIFICATION</scope>
</reference>
<evidence type="ECO:0000256" key="3">
    <source>
        <dbReference type="ARBA" id="ARBA00041356"/>
    </source>
</evidence>
<dbReference type="Ensembl" id="ENSSSCT00070024620.1">
    <property type="protein sequence ID" value="ENSSSCP00070020374.1"/>
    <property type="gene ID" value="ENSSSCG00070012613.1"/>
</dbReference>
<accession>A0A4X1TV63</accession>
<proteinExistence type="inferred from homology"/>
<name>A0A4X1TV63_PIG</name>
<dbReference type="PANTHER" id="PTHR10553">
    <property type="entry name" value="SMALL NUCLEAR RIBONUCLEOPROTEIN"/>
    <property type="match status" value="1"/>
</dbReference>
<dbReference type="Gene3D" id="2.30.30.100">
    <property type="match status" value="1"/>
</dbReference>
<dbReference type="Pfam" id="PF01423">
    <property type="entry name" value="LSM"/>
    <property type="match status" value="1"/>
</dbReference>
<dbReference type="InterPro" id="IPR001163">
    <property type="entry name" value="Sm_dom_euk/arc"/>
</dbReference>
<reference evidence="5 6" key="1">
    <citation type="submission" date="2017-08" db="EMBL/GenBank/DDBJ databases">
        <title>USMARCv1.0.</title>
        <authorList>
            <person name="Hannum G.I."/>
            <person name="Koren S."/>
            <person name="Schroeder S.G."/>
            <person name="Chin S.C."/>
            <person name="Nonneman D.J."/>
            <person name="Becker S.A."/>
            <person name="Rosen B.D."/>
            <person name="Bickhart D.M."/>
            <person name="Putnam N.H."/>
            <person name="Green R.E."/>
            <person name="Tuggle C.K."/>
            <person name="Liu H."/>
            <person name="Rohrer G.A."/>
            <person name="Warr A."/>
            <person name="Hall R."/>
            <person name="Kim K."/>
            <person name="Hume D.A."/>
            <person name="Talbot R."/>
            <person name="Chow W."/>
            <person name="Howe K."/>
            <person name="Schwartz A.S."/>
            <person name="Watson M."/>
            <person name="Archibald A.L."/>
            <person name="Phillippy A.M."/>
            <person name="Smith T.P.L."/>
        </authorList>
    </citation>
    <scope>NUCLEOTIDE SEQUENCE [LARGE SCALE GENOMIC DNA]</scope>
</reference>
<protein>
    <recommendedName>
        <fullName evidence="3">Sm protein G</fullName>
    </recommendedName>
</protein>
<evidence type="ECO:0000259" key="4">
    <source>
        <dbReference type="Pfam" id="PF01423"/>
    </source>
</evidence>
<comment type="similarity">
    <text evidence="1">Belongs to the snRNP Sm proteins family.</text>
</comment>
<evidence type="ECO:0000256" key="2">
    <source>
        <dbReference type="ARBA" id="ARBA00023274"/>
    </source>
</evidence>
<dbReference type="InterPro" id="IPR010920">
    <property type="entry name" value="LSM_dom_sf"/>
</dbReference>
<evidence type="ECO:0000256" key="1">
    <source>
        <dbReference type="ARBA" id="ARBA00006850"/>
    </source>
</evidence>
<organism evidence="5 6">
    <name type="scientific">Sus scrofa</name>
    <name type="common">Pig</name>
    <dbReference type="NCBI Taxonomy" id="9823"/>
    <lineage>
        <taxon>Eukaryota</taxon>
        <taxon>Metazoa</taxon>
        <taxon>Chordata</taxon>
        <taxon>Craniata</taxon>
        <taxon>Vertebrata</taxon>
        <taxon>Euteleostomi</taxon>
        <taxon>Mammalia</taxon>
        <taxon>Eutheria</taxon>
        <taxon>Laurasiatheria</taxon>
        <taxon>Artiodactyla</taxon>
        <taxon>Suina</taxon>
        <taxon>Suidae</taxon>
        <taxon>Sus</taxon>
    </lineage>
</organism>
<dbReference type="GO" id="GO:1990904">
    <property type="term" value="C:ribonucleoprotein complex"/>
    <property type="evidence" value="ECO:0007669"/>
    <property type="project" value="UniProtKB-KW"/>
</dbReference>
<dbReference type="SUPFAM" id="SSF50182">
    <property type="entry name" value="Sm-like ribonucleoproteins"/>
    <property type="match status" value="1"/>
</dbReference>
<dbReference type="PANTHER" id="PTHR10553:SF2">
    <property type="entry name" value="SMALL NUCLEAR RIBONUCLEOPROTEIN G"/>
    <property type="match status" value="1"/>
</dbReference>
<dbReference type="Proteomes" id="UP000314985">
    <property type="component" value="Chromosome 15"/>
</dbReference>
<dbReference type="AlphaFoldDB" id="A0A4X1TV63"/>
<keyword evidence="2" id="KW-0687">Ribonucleoprotein</keyword>
<sequence length="82" mass="9296">MLGFYFCLFEDSFSFSFIFCNPLRHVQGILQGFDPFMNFVIDECVEISTSRQQNNIGKLIIGGNCGSCRCLGKKTLSKIKNK</sequence>